<dbReference type="HOGENOM" id="CLU_3261504_0_0_1"/>
<dbReference type="InParanoid" id="K4ANL8"/>
<evidence type="ECO:0000313" key="2">
    <source>
        <dbReference type="Proteomes" id="UP000004995"/>
    </source>
</evidence>
<keyword evidence="2" id="KW-1185">Reference proteome</keyword>
<reference evidence="1" key="2">
    <citation type="submission" date="2018-08" db="UniProtKB">
        <authorList>
            <consortium name="EnsemblPlants"/>
        </authorList>
    </citation>
    <scope>IDENTIFICATION</scope>
    <source>
        <strain evidence="1">Yugu1</strain>
    </source>
</reference>
<dbReference type="Proteomes" id="UP000004995">
    <property type="component" value="Unassembled WGS sequence"/>
</dbReference>
<accession>K4ANL8</accession>
<dbReference type="EMBL" id="AGNK02005416">
    <property type="status" value="NOT_ANNOTATED_CDS"/>
    <property type="molecule type" value="Genomic_DNA"/>
</dbReference>
<proteinExistence type="predicted"/>
<dbReference type="AlphaFoldDB" id="K4ANL8"/>
<evidence type="ECO:0000313" key="1">
    <source>
        <dbReference type="EnsemblPlants" id="KQK87581"/>
    </source>
</evidence>
<sequence>MSMFFIAKGKSCMIPSLLLGLAIKKMYTVKVNVSVEYMIIGK</sequence>
<dbReference type="Gramene" id="KQK87581">
    <property type="protein sequence ID" value="KQK87581"/>
    <property type="gene ID" value="SETIT_040515mg"/>
</dbReference>
<protein>
    <submittedName>
        <fullName evidence="1">Uncharacterized protein</fullName>
    </submittedName>
</protein>
<dbReference type="EnsemblPlants" id="KQK87581">
    <property type="protein sequence ID" value="KQK87581"/>
    <property type="gene ID" value="SETIT_040515mg"/>
</dbReference>
<name>K4ANL8_SETIT</name>
<reference evidence="2" key="1">
    <citation type="journal article" date="2012" name="Nat. Biotechnol.">
        <title>Reference genome sequence of the model plant Setaria.</title>
        <authorList>
            <person name="Bennetzen J.L."/>
            <person name="Schmutz J."/>
            <person name="Wang H."/>
            <person name="Percifield R."/>
            <person name="Hawkins J."/>
            <person name="Pontaroli A.C."/>
            <person name="Estep M."/>
            <person name="Feng L."/>
            <person name="Vaughn J.N."/>
            <person name="Grimwood J."/>
            <person name="Jenkins J."/>
            <person name="Barry K."/>
            <person name="Lindquist E."/>
            <person name="Hellsten U."/>
            <person name="Deshpande S."/>
            <person name="Wang X."/>
            <person name="Wu X."/>
            <person name="Mitros T."/>
            <person name="Triplett J."/>
            <person name="Yang X."/>
            <person name="Ye C.Y."/>
            <person name="Mauro-Herrera M."/>
            <person name="Wang L."/>
            <person name="Li P."/>
            <person name="Sharma M."/>
            <person name="Sharma R."/>
            <person name="Ronald P.C."/>
            <person name="Panaud O."/>
            <person name="Kellogg E.A."/>
            <person name="Brutnell T.P."/>
            <person name="Doust A.N."/>
            <person name="Tuskan G.A."/>
            <person name="Rokhsar D."/>
            <person name="Devos K.M."/>
        </authorList>
    </citation>
    <scope>NUCLEOTIDE SEQUENCE [LARGE SCALE GENOMIC DNA]</scope>
    <source>
        <strain evidence="2">cv. Yugu1</strain>
    </source>
</reference>
<organism evidence="1 2">
    <name type="scientific">Setaria italica</name>
    <name type="common">Foxtail millet</name>
    <name type="synonym">Panicum italicum</name>
    <dbReference type="NCBI Taxonomy" id="4555"/>
    <lineage>
        <taxon>Eukaryota</taxon>
        <taxon>Viridiplantae</taxon>
        <taxon>Streptophyta</taxon>
        <taxon>Embryophyta</taxon>
        <taxon>Tracheophyta</taxon>
        <taxon>Spermatophyta</taxon>
        <taxon>Magnoliopsida</taxon>
        <taxon>Liliopsida</taxon>
        <taxon>Poales</taxon>
        <taxon>Poaceae</taxon>
        <taxon>PACMAD clade</taxon>
        <taxon>Panicoideae</taxon>
        <taxon>Panicodae</taxon>
        <taxon>Paniceae</taxon>
        <taxon>Cenchrinae</taxon>
        <taxon>Setaria</taxon>
    </lineage>
</organism>